<feature type="region of interest" description="Disordered" evidence="1">
    <location>
        <begin position="21"/>
        <end position="106"/>
    </location>
</feature>
<dbReference type="EMBL" id="WSEL01000009">
    <property type="protein sequence ID" value="MVQ32546.1"/>
    <property type="molecule type" value="Genomic_DNA"/>
</dbReference>
<reference evidence="3 4" key="1">
    <citation type="submission" date="2019-12" db="EMBL/GenBank/DDBJ databases">
        <authorList>
            <person name="Huq M.A."/>
        </authorList>
    </citation>
    <scope>NUCLEOTIDE SEQUENCE [LARGE SCALE GENOMIC DNA]</scope>
    <source>
        <strain evidence="3 4">MAH-25</strain>
    </source>
</reference>
<feature type="signal peptide" evidence="2">
    <location>
        <begin position="1"/>
        <end position="18"/>
    </location>
</feature>
<dbReference type="RefSeq" id="WP_157400488.1">
    <property type="nucleotide sequence ID" value="NZ_WSEL01000009.1"/>
</dbReference>
<gene>
    <name evidence="3" type="ORF">GON04_24035</name>
</gene>
<sequence>MKTSVLLAASLACGAALAQYTTSPPDQRPADPAAAPMQPAPRDAPPMSGTTADPYKSGTASPSGGRTEMGAPPAQTRSMPPPSSTMGSSPSRMAPAPVQLPVPGPG</sequence>
<accession>A0A6N8J2V2</accession>
<dbReference type="AlphaFoldDB" id="A0A6N8J2V2"/>
<organism evidence="3 4">
    <name type="scientific">Ramlibacter pinisoli</name>
    <dbReference type="NCBI Taxonomy" id="2682844"/>
    <lineage>
        <taxon>Bacteria</taxon>
        <taxon>Pseudomonadati</taxon>
        <taxon>Pseudomonadota</taxon>
        <taxon>Betaproteobacteria</taxon>
        <taxon>Burkholderiales</taxon>
        <taxon>Comamonadaceae</taxon>
        <taxon>Ramlibacter</taxon>
    </lineage>
</organism>
<keyword evidence="2" id="KW-0732">Signal</keyword>
<name>A0A6N8J2V2_9BURK</name>
<evidence type="ECO:0000313" key="4">
    <source>
        <dbReference type="Proteomes" id="UP000469385"/>
    </source>
</evidence>
<evidence type="ECO:0000256" key="2">
    <source>
        <dbReference type="SAM" id="SignalP"/>
    </source>
</evidence>
<evidence type="ECO:0000313" key="3">
    <source>
        <dbReference type="EMBL" id="MVQ32546.1"/>
    </source>
</evidence>
<protein>
    <submittedName>
        <fullName evidence="3">Uncharacterized protein</fullName>
    </submittedName>
</protein>
<keyword evidence="4" id="KW-1185">Reference proteome</keyword>
<comment type="caution">
    <text evidence="3">The sequence shown here is derived from an EMBL/GenBank/DDBJ whole genome shotgun (WGS) entry which is preliminary data.</text>
</comment>
<feature type="compositionally biased region" description="Low complexity" evidence="1">
    <location>
        <begin position="84"/>
        <end position="93"/>
    </location>
</feature>
<feature type="chain" id="PRO_5026687787" evidence="2">
    <location>
        <begin position="19"/>
        <end position="106"/>
    </location>
</feature>
<evidence type="ECO:0000256" key="1">
    <source>
        <dbReference type="SAM" id="MobiDB-lite"/>
    </source>
</evidence>
<dbReference type="Proteomes" id="UP000469385">
    <property type="component" value="Unassembled WGS sequence"/>
</dbReference>
<proteinExistence type="predicted"/>